<dbReference type="GO" id="GO:0016787">
    <property type="term" value="F:hydrolase activity"/>
    <property type="evidence" value="ECO:0007669"/>
    <property type="project" value="UniProtKB-KW"/>
</dbReference>
<dbReference type="InterPro" id="IPR001650">
    <property type="entry name" value="Helicase_C-like"/>
</dbReference>
<accession>A0AAF0JH67</accession>
<comment type="function">
    <text evidence="7">RNA helicase.</text>
</comment>
<dbReference type="EC" id="3.6.4.13" evidence="7"/>
<comment type="similarity">
    <text evidence="6">Belongs to the DEAD box helicase family.</text>
</comment>
<keyword evidence="2 6" id="KW-0378">Hydrolase</keyword>
<evidence type="ECO:0000256" key="2">
    <source>
        <dbReference type="ARBA" id="ARBA00022801"/>
    </source>
</evidence>
<dbReference type="CDD" id="cd17956">
    <property type="entry name" value="DEADc_DDX51"/>
    <property type="match status" value="1"/>
</dbReference>
<proteinExistence type="inferred from homology"/>
<dbReference type="InterPro" id="IPR014001">
    <property type="entry name" value="Helicase_ATP-bd"/>
</dbReference>
<organism evidence="11 12">
    <name type="scientific">Malassezia japonica</name>
    <dbReference type="NCBI Taxonomy" id="223818"/>
    <lineage>
        <taxon>Eukaryota</taxon>
        <taxon>Fungi</taxon>
        <taxon>Dikarya</taxon>
        <taxon>Basidiomycota</taxon>
        <taxon>Ustilaginomycotina</taxon>
        <taxon>Malasseziomycetes</taxon>
        <taxon>Malasseziales</taxon>
        <taxon>Malasseziaceae</taxon>
        <taxon>Malassezia</taxon>
    </lineage>
</organism>
<dbReference type="SMART" id="SM00490">
    <property type="entry name" value="HELICc"/>
    <property type="match status" value="1"/>
</dbReference>
<evidence type="ECO:0000256" key="8">
    <source>
        <dbReference type="SAM" id="MobiDB-lite"/>
    </source>
</evidence>
<evidence type="ECO:0000256" key="7">
    <source>
        <dbReference type="RuleBase" id="RU365068"/>
    </source>
</evidence>
<dbReference type="SMART" id="SM00487">
    <property type="entry name" value="DEXDc"/>
    <property type="match status" value="1"/>
</dbReference>
<dbReference type="PROSITE" id="PS51192">
    <property type="entry name" value="HELICASE_ATP_BIND_1"/>
    <property type="match status" value="1"/>
</dbReference>
<dbReference type="CDD" id="cd18787">
    <property type="entry name" value="SF2_C_DEAD"/>
    <property type="match status" value="1"/>
</dbReference>
<dbReference type="PROSITE" id="PS51194">
    <property type="entry name" value="HELICASE_CTER"/>
    <property type="match status" value="1"/>
</dbReference>
<dbReference type="GO" id="GO:0005524">
    <property type="term" value="F:ATP binding"/>
    <property type="evidence" value="ECO:0007669"/>
    <property type="project" value="UniProtKB-UniRule"/>
</dbReference>
<keyword evidence="1 6" id="KW-0547">Nucleotide-binding</keyword>
<dbReference type="Proteomes" id="UP001217754">
    <property type="component" value="Chromosome 7"/>
</dbReference>
<evidence type="ECO:0000256" key="1">
    <source>
        <dbReference type="ARBA" id="ARBA00022741"/>
    </source>
</evidence>
<name>A0AAF0JH67_9BASI</name>
<feature type="domain" description="Helicase ATP-binding" evidence="9">
    <location>
        <begin position="249"/>
        <end position="459"/>
    </location>
</feature>
<dbReference type="RefSeq" id="XP_060123473.1">
    <property type="nucleotide sequence ID" value="XM_060267490.1"/>
</dbReference>
<feature type="region of interest" description="Disordered" evidence="8">
    <location>
        <begin position="1"/>
        <end position="146"/>
    </location>
</feature>
<dbReference type="EMBL" id="CP119964">
    <property type="protein sequence ID" value="WFD40576.1"/>
    <property type="molecule type" value="Genomic_DNA"/>
</dbReference>
<evidence type="ECO:0000256" key="5">
    <source>
        <dbReference type="ARBA" id="ARBA00022884"/>
    </source>
</evidence>
<dbReference type="InterPro" id="IPR027417">
    <property type="entry name" value="P-loop_NTPase"/>
</dbReference>
<dbReference type="AlphaFoldDB" id="A0AAF0JH67"/>
<dbReference type="GO" id="GO:0003724">
    <property type="term" value="F:RNA helicase activity"/>
    <property type="evidence" value="ECO:0007669"/>
    <property type="project" value="UniProtKB-EC"/>
</dbReference>
<keyword evidence="5 7" id="KW-0694">RNA-binding</keyword>
<protein>
    <recommendedName>
        <fullName evidence="7">ATP-dependent RNA helicase</fullName>
        <ecNumber evidence="7">3.6.4.13</ecNumber>
    </recommendedName>
</protein>
<keyword evidence="4 6" id="KW-0067">ATP-binding</keyword>
<evidence type="ECO:0000259" key="9">
    <source>
        <dbReference type="PROSITE" id="PS51192"/>
    </source>
</evidence>
<dbReference type="GO" id="GO:0003723">
    <property type="term" value="F:RNA binding"/>
    <property type="evidence" value="ECO:0007669"/>
    <property type="project" value="UniProtKB-UniRule"/>
</dbReference>
<feature type="compositionally biased region" description="Acidic residues" evidence="8">
    <location>
        <begin position="71"/>
        <end position="97"/>
    </location>
</feature>
<feature type="compositionally biased region" description="Basic and acidic residues" evidence="8">
    <location>
        <begin position="50"/>
        <end position="70"/>
    </location>
</feature>
<feature type="compositionally biased region" description="Basic residues" evidence="8">
    <location>
        <begin position="20"/>
        <end position="44"/>
    </location>
</feature>
<comment type="catalytic activity">
    <reaction evidence="7">
        <text>ATP + H2O = ADP + phosphate + H(+)</text>
        <dbReference type="Rhea" id="RHEA:13065"/>
        <dbReference type="ChEBI" id="CHEBI:15377"/>
        <dbReference type="ChEBI" id="CHEBI:15378"/>
        <dbReference type="ChEBI" id="CHEBI:30616"/>
        <dbReference type="ChEBI" id="CHEBI:43474"/>
        <dbReference type="ChEBI" id="CHEBI:456216"/>
        <dbReference type="EC" id="3.6.4.13"/>
    </reaction>
</comment>
<dbReference type="GeneID" id="85227215"/>
<reference evidence="11" key="1">
    <citation type="submission" date="2023-03" db="EMBL/GenBank/DDBJ databases">
        <title>Mating type loci evolution in Malassezia.</title>
        <authorList>
            <person name="Coelho M.A."/>
        </authorList>
    </citation>
    <scope>NUCLEOTIDE SEQUENCE</scope>
    <source>
        <strain evidence="11">CBS 9431</strain>
    </source>
</reference>
<evidence type="ECO:0000259" key="10">
    <source>
        <dbReference type="PROSITE" id="PS51194"/>
    </source>
</evidence>
<dbReference type="InterPro" id="IPR000629">
    <property type="entry name" value="RNA-helicase_DEAD-box_CS"/>
</dbReference>
<sequence>MVASQPAGHGKAPALPVRSAKGKTKAKQRYLKAKKERRKAKKAATPKAPGEGKKKNKERQPSKKAEKMETNEEESDNSDGSDSDSSDSDSSDSDNSDNNESTAAEPASDTPLPDSIAADPLQASAPPDEVAEKGVPAEPEQDDAEDPQYLFRFPRPQQTGASDAKLLASLGLPQGLARPTLVDAAHTQSLDADLSAQDTQDNRPTEHIGVTISRSIKRQLDRLGISEWFAVQASVIPLLLNRKTESELYMPYSPPRDLCVSAPTGSGKTLAYTVPIVELLQTRTIVQLRALVLVPTRDLAIQVAEMFDAVGKGSGLRSLVVTGNHSFKHEQAQLVSRGPHGYTSNVDVLIATPGRLVDHVQSTPGFTLQHLRFLVIDEADRLLGQSFQQWVAILLDALMPDASDQVALAPPVLQHEAPSWAHDDLEVPVPSVQKLLFSATLSRDPAKMNALQLRNPHYVSVQDQTEGAELDTDHYALPAGLHEHMMVTETSTKVLHLLYLLHGLPEPVRHALCFTKSVDAANRLVRLLSFFEERWALGDKPLCVQYYSSDLGAAERVQMLKRFQQGEIDLLVCSDLIARGIDLPEVRHVISYDVPIDMAKYVHRVGRTARAGRTGDAWSLVEEQEVYHFKRMLRQASHLDNVANEKVKPAEWERFVPCYKDALAQLAAVYSQQH</sequence>
<evidence type="ECO:0000313" key="11">
    <source>
        <dbReference type="EMBL" id="WFD40576.1"/>
    </source>
</evidence>
<evidence type="ECO:0000256" key="3">
    <source>
        <dbReference type="ARBA" id="ARBA00022806"/>
    </source>
</evidence>
<keyword evidence="3 6" id="KW-0347">Helicase</keyword>
<gene>
    <name evidence="11" type="primary">DBP6</name>
    <name evidence="11" type="ORF">MJAP1_003564</name>
</gene>
<evidence type="ECO:0000313" key="12">
    <source>
        <dbReference type="Proteomes" id="UP001217754"/>
    </source>
</evidence>
<keyword evidence="12" id="KW-1185">Reference proteome</keyword>
<dbReference type="Gene3D" id="3.40.50.300">
    <property type="entry name" value="P-loop containing nucleotide triphosphate hydrolases"/>
    <property type="match status" value="2"/>
</dbReference>
<dbReference type="SUPFAM" id="SSF52540">
    <property type="entry name" value="P-loop containing nucleoside triphosphate hydrolases"/>
    <property type="match status" value="1"/>
</dbReference>
<dbReference type="PROSITE" id="PS00039">
    <property type="entry name" value="DEAD_ATP_HELICASE"/>
    <property type="match status" value="1"/>
</dbReference>
<comment type="domain">
    <text evidence="7">The Q motif is unique to and characteristic of the DEAD box family of RNA helicases and controls ATP binding and hydrolysis.</text>
</comment>
<evidence type="ECO:0000256" key="4">
    <source>
        <dbReference type="ARBA" id="ARBA00022840"/>
    </source>
</evidence>
<dbReference type="Pfam" id="PF00271">
    <property type="entry name" value="Helicase_C"/>
    <property type="match status" value="1"/>
</dbReference>
<dbReference type="Pfam" id="PF00270">
    <property type="entry name" value="DEAD"/>
    <property type="match status" value="1"/>
</dbReference>
<feature type="domain" description="Helicase C-terminal" evidence="10">
    <location>
        <begin position="493"/>
        <end position="655"/>
    </location>
</feature>
<dbReference type="InterPro" id="IPR011545">
    <property type="entry name" value="DEAD/DEAH_box_helicase_dom"/>
</dbReference>
<evidence type="ECO:0000256" key="6">
    <source>
        <dbReference type="RuleBase" id="RU000492"/>
    </source>
</evidence>
<dbReference type="PANTHER" id="PTHR24031">
    <property type="entry name" value="RNA HELICASE"/>
    <property type="match status" value="1"/>
</dbReference>